<feature type="transmembrane region" description="Helical" evidence="1">
    <location>
        <begin position="287"/>
        <end position="305"/>
    </location>
</feature>
<dbReference type="SUPFAM" id="SSF103473">
    <property type="entry name" value="MFS general substrate transporter"/>
    <property type="match status" value="1"/>
</dbReference>
<feature type="transmembrane region" description="Helical" evidence="1">
    <location>
        <begin position="224"/>
        <end position="245"/>
    </location>
</feature>
<keyword evidence="1" id="KW-0472">Membrane</keyword>
<feature type="transmembrane region" description="Helical" evidence="1">
    <location>
        <begin position="373"/>
        <end position="394"/>
    </location>
</feature>
<dbReference type="InterPro" id="IPR052528">
    <property type="entry name" value="Sugar_transport-like"/>
</dbReference>
<reference evidence="2 3" key="1">
    <citation type="journal article" date="2014" name="BMC Genomics">
        <title>Comparison of environmental and isolate Sulfobacillus genomes reveals diverse carbon, sulfur, nitrogen, and hydrogen metabolisms.</title>
        <authorList>
            <person name="Justice N.B."/>
            <person name="Norman A."/>
            <person name="Brown C.T."/>
            <person name="Singh A."/>
            <person name="Thomas B.C."/>
            <person name="Banfield J.F."/>
        </authorList>
    </citation>
    <scope>NUCLEOTIDE SEQUENCE [LARGE SCALE GENOMIC DNA]</scope>
    <source>
        <strain evidence="2">AMDSBA1</strain>
    </source>
</reference>
<organism evidence="2 3">
    <name type="scientific">Sulfobacillus benefaciens</name>
    <dbReference type="NCBI Taxonomy" id="453960"/>
    <lineage>
        <taxon>Bacteria</taxon>
        <taxon>Bacillati</taxon>
        <taxon>Bacillota</taxon>
        <taxon>Clostridia</taxon>
        <taxon>Eubacteriales</taxon>
        <taxon>Clostridiales Family XVII. Incertae Sedis</taxon>
        <taxon>Sulfobacillus</taxon>
    </lineage>
</organism>
<feature type="transmembrane region" description="Helical" evidence="1">
    <location>
        <begin position="346"/>
        <end position="367"/>
    </location>
</feature>
<feature type="transmembrane region" description="Helical" evidence="1">
    <location>
        <begin position="106"/>
        <end position="127"/>
    </location>
</feature>
<dbReference type="PANTHER" id="PTHR23526:SF2">
    <property type="entry name" value="MAJOR FACILITATOR SUPERFAMILY (MFS) PROFILE DOMAIN-CONTAINING PROTEIN"/>
    <property type="match status" value="1"/>
</dbReference>
<keyword evidence="1" id="KW-1133">Transmembrane helix</keyword>
<evidence type="ECO:0000313" key="2">
    <source>
        <dbReference type="EMBL" id="PSR31931.1"/>
    </source>
</evidence>
<feature type="transmembrane region" description="Helical" evidence="1">
    <location>
        <begin position="44"/>
        <end position="68"/>
    </location>
</feature>
<feature type="transmembrane region" description="Helical" evidence="1">
    <location>
        <begin position="148"/>
        <end position="168"/>
    </location>
</feature>
<keyword evidence="1" id="KW-0812">Transmembrane</keyword>
<dbReference type="EMBL" id="PXYT01000001">
    <property type="protein sequence ID" value="PSR31931.1"/>
    <property type="molecule type" value="Genomic_DNA"/>
</dbReference>
<feature type="transmembrane region" description="Helical" evidence="1">
    <location>
        <begin position="311"/>
        <end position="334"/>
    </location>
</feature>
<gene>
    <name evidence="2" type="ORF">C7B43_01540</name>
</gene>
<sequence>MPTDRDETHNSRINVWNGLFKSIGIRLVNPYLGINIVRLGAPNLYLGVMIAIPYLSQGMAAWAAPLCLSRTGHPHRTTQWLFVLARLGYGLLALVDIGYWSWDPPLAFLMAVILLNLPAAVATLSWQTLLGQVLSGERRAQAVMWRQWGMNVVGIGTLLLGGLIIGQARGTRAYGWMDLGAVLIGMIEVAVYRQFRITQPTERILGNPAPPTTEWRQIPGFPRFMLAGVVFYFGWLFLWPVAVRYQVDDLGATNAWMAYWAMTNAVATMIALPFWQRIRQHFSITWMLPLATLLMVVSPAGYMLAPSKWGIIGLNTIGGVSTAGFNFLVFIRALDLTPEAERIRLLGMYAAVTNLAAGLGAICAVGLMALGPISLSAGISSMIRLIGVGLYVWAGSTGARRRRRPWITRRAHARSLNP</sequence>
<feature type="transmembrane region" description="Helical" evidence="1">
    <location>
        <begin position="257"/>
        <end position="275"/>
    </location>
</feature>
<accession>A0A2T2XBP3</accession>
<dbReference type="Proteomes" id="UP000242699">
    <property type="component" value="Unassembled WGS sequence"/>
</dbReference>
<name>A0A2T2XBP3_9FIRM</name>
<dbReference type="InterPro" id="IPR036259">
    <property type="entry name" value="MFS_trans_sf"/>
</dbReference>
<dbReference type="AlphaFoldDB" id="A0A2T2XBP3"/>
<dbReference type="PANTHER" id="PTHR23526">
    <property type="entry name" value="INTEGRAL MEMBRANE TRANSPORT PROTEIN-RELATED"/>
    <property type="match status" value="1"/>
</dbReference>
<proteinExistence type="predicted"/>
<feature type="transmembrane region" description="Helical" evidence="1">
    <location>
        <begin position="174"/>
        <end position="192"/>
    </location>
</feature>
<dbReference type="Gene3D" id="1.20.1250.20">
    <property type="entry name" value="MFS general substrate transporter like domains"/>
    <property type="match status" value="1"/>
</dbReference>
<protein>
    <submittedName>
        <fullName evidence="2">MFS transporter</fullName>
    </submittedName>
</protein>
<feature type="transmembrane region" description="Helical" evidence="1">
    <location>
        <begin position="80"/>
        <end position="100"/>
    </location>
</feature>
<comment type="caution">
    <text evidence="2">The sequence shown here is derived from an EMBL/GenBank/DDBJ whole genome shotgun (WGS) entry which is preliminary data.</text>
</comment>
<evidence type="ECO:0000313" key="3">
    <source>
        <dbReference type="Proteomes" id="UP000242699"/>
    </source>
</evidence>
<evidence type="ECO:0000256" key="1">
    <source>
        <dbReference type="SAM" id="Phobius"/>
    </source>
</evidence>